<gene>
    <name evidence="27 30" type="primary">nqrF</name>
    <name evidence="30" type="ORF">ING2E5A_2794</name>
</gene>
<reference evidence="30 31" key="1">
    <citation type="submission" date="2016-08" db="EMBL/GenBank/DDBJ databases">
        <authorList>
            <person name="Seilhamer J.J."/>
        </authorList>
    </citation>
    <scope>NUCLEOTIDE SEQUENCE [LARGE SCALE GENOMIC DNA]</scope>
    <source>
        <strain evidence="30">ING2-E5A</strain>
    </source>
</reference>
<keyword evidence="16 27" id="KW-0408">Iron</keyword>
<dbReference type="PANTHER" id="PTHR43644:SF1">
    <property type="entry name" value="NAD(P)H-FLAVIN REDUCTASE"/>
    <property type="match status" value="1"/>
</dbReference>
<dbReference type="GO" id="GO:0005886">
    <property type="term" value="C:plasma membrane"/>
    <property type="evidence" value="ECO:0007669"/>
    <property type="project" value="UniProtKB-SubCell"/>
</dbReference>
<feature type="binding site" evidence="27">
    <location>
        <position position="118"/>
    </location>
    <ligand>
        <name>[2Fe-2S] cluster</name>
        <dbReference type="ChEBI" id="CHEBI:190135"/>
    </ligand>
</feature>
<dbReference type="GO" id="GO:0016655">
    <property type="term" value="F:oxidoreductase activity, acting on NAD(P)H, quinone or similar compound as acceptor"/>
    <property type="evidence" value="ECO:0007669"/>
    <property type="project" value="InterPro"/>
</dbReference>
<evidence type="ECO:0000256" key="18">
    <source>
        <dbReference type="ARBA" id="ARBA00023027"/>
    </source>
</evidence>
<evidence type="ECO:0000256" key="16">
    <source>
        <dbReference type="ARBA" id="ARBA00023004"/>
    </source>
</evidence>
<dbReference type="GO" id="GO:0051537">
    <property type="term" value="F:2 iron, 2 sulfur cluster binding"/>
    <property type="evidence" value="ECO:0007669"/>
    <property type="project" value="UniProtKB-KW"/>
</dbReference>
<dbReference type="Gene3D" id="3.40.50.80">
    <property type="entry name" value="Nucleotide-binding domain of ferredoxin-NADP reductase (FNR) module"/>
    <property type="match status" value="1"/>
</dbReference>
<evidence type="ECO:0000256" key="25">
    <source>
        <dbReference type="ARBA" id="ARBA00030787"/>
    </source>
</evidence>
<keyword evidence="27" id="KW-0812">Transmembrane</keyword>
<evidence type="ECO:0000256" key="19">
    <source>
        <dbReference type="ARBA" id="ARBA00023053"/>
    </source>
</evidence>
<keyword evidence="30" id="KW-0560">Oxidoreductase</keyword>
<dbReference type="AlphaFoldDB" id="A0A1G4GAM9"/>
<dbReference type="InterPro" id="IPR008333">
    <property type="entry name" value="Cbr1-like_FAD-bd_dom"/>
</dbReference>
<evidence type="ECO:0000256" key="2">
    <source>
        <dbReference type="ARBA" id="ARBA00002972"/>
    </source>
</evidence>
<dbReference type="GO" id="GO:0006814">
    <property type="term" value="P:sodium ion transport"/>
    <property type="evidence" value="ECO:0007669"/>
    <property type="project" value="UniProtKB-UniRule"/>
</dbReference>
<evidence type="ECO:0000256" key="24">
    <source>
        <dbReference type="ARBA" id="ARBA00030032"/>
    </source>
</evidence>
<keyword evidence="23 27" id="KW-0739">Sodium transport</keyword>
<comment type="cofactor">
    <cofactor evidence="27">
        <name>[2Fe-2S] cluster</name>
        <dbReference type="ChEBI" id="CHEBI:190135"/>
    </cofactor>
    <text evidence="27">Binds 1 [2Fe-2S] cluster.</text>
</comment>
<dbReference type="GO" id="GO:0046872">
    <property type="term" value="F:metal ion binding"/>
    <property type="evidence" value="ECO:0007669"/>
    <property type="project" value="UniProtKB-KW"/>
</dbReference>
<dbReference type="InterPro" id="IPR010205">
    <property type="entry name" value="NqrF"/>
</dbReference>
<dbReference type="STRING" id="1642646.ING2E5A_2794"/>
<comment type="function">
    <text evidence="2 27">NQR complex catalyzes the reduction of ubiquinone-1 to ubiquinol by two successive reactions, coupled with the transport of Na(+) ions from the cytoplasm to the periplasm. The first step is catalyzed by NqrF, which accepts electrons from NADH and reduces ubiquinone-1 to ubisemiquinone by a one-electron transfer pathway.</text>
</comment>
<dbReference type="KEGG" id="pmuc:ING2E5A_2794"/>
<evidence type="ECO:0000256" key="22">
    <source>
        <dbReference type="ARBA" id="ARBA00023136"/>
    </source>
</evidence>
<feature type="binding site" evidence="27">
    <location>
        <position position="86"/>
    </location>
    <ligand>
        <name>[2Fe-2S] cluster</name>
        <dbReference type="ChEBI" id="CHEBI:190135"/>
    </ligand>
</feature>
<dbReference type="SUPFAM" id="SSF52343">
    <property type="entry name" value="Ferredoxin reductase-like, C-terminal NADP-linked domain"/>
    <property type="match status" value="1"/>
</dbReference>
<sequence length="424" mass="47743">MNVLLMSSGGITILTSVVVFLLIILILVIVILVAKAKLMPSGNVKITVNNEKNLEVPMGSTLLNTLQSQNIFLSSACGGGGTCGQCRCRVLEGGGEILPTETGHFSRKEQMDKWRLSCQVKVKEDMEIMVPEEVFGVKEWECEVVSNNNVATFIKEFIVKLPDGEHLDFIPGSYSQIKVPKYELKYTDFDIDDQYKPEWDKFKMWDLSVKNEEETIRAYSMANYPAEGDIIKLNVRVATPPFDRARNTWMNVSPGIVSSYIFNLKPGDKVIMSGPYGDFHPIVNSKREMLWVGGGAGMAPLRAQIMHMTKTLKTTDRKMSFFYGARALMEAFYLEDFYELEREFPNFSFHLALDRPDPEADAAGVKYTPGFVHQVIYDTYLKDHDAPEDIEYYMCGPGPMAAAVQKMLDSLGVPPEMIMFDDFG</sequence>
<keyword evidence="19 27" id="KW-0915">Sodium</keyword>
<name>A0A1G4GAM9_9BACT</name>
<dbReference type="PRINTS" id="PR00371">
    <property type="entry name" value="FPNCR"/>
</dbReference>
<dbReference type="PIRSF" id="PIRSF000044">
    <property type="entry name" value="Cis_Diol_DH_RD"/>
    <property type="match status" value="1"/>
</dbReference>
<dbReference type="EMBL" id="LT608328">
    <property type="protein sequence ID" value="SCM59589.1"/>
    <property type="molecule type" value="Genomic_DNA"/>
</dbReference>
<evidence type="ECO:0000256" key="15">
    <source>
        <dbReference type="ARBA" id="ARBA00022967"/>
    </source>
</evidence>
<evidence type="ECO:0000256" key="3">
    <source>
        <dbReference type="ARBA" id="ARBA00004533"/>
    </source>
</evidence>
<evidence type="ECO:0000256" key="6">
    <source>
        <dbReference type="ARBA" id="ARBA00013099"/>
    </source>
</evidence>
<keyword evidence="20 27" id="KW-0406">Ion transport</keyword>
<dbReference type="InterPro" id="IPR017938">
    <property type="entry name" value="Riboflavin_synthase-like_b-brl"/>
</dbReference>
<protein>
    <recommendedName>
        <fullName evidence="7 27">Na(+)-translocating NADH-quinone reductase subunit F</fullName>
        <shortName evidence="27">Na(+)-NQR subunit F</shortName>
        <shortName evidence="27">Na(+)-translocating NQR subunit F</shortName>
        <ecNumber evidence="6 27">7.2.1.1</ecNumber>
    </recommendedName>
    <alternativeName>
        <fullName evidence="25 27">NQR complex subunit F</fullName>
    </alternativeName>
    <alternativeName>
        <fullName evidence="24 27">NQR-1 subunit F</fullName>
    </alternativeName>
</protein>
<dbReference type="PROSITE" id="PS51384">
    <property type="entry name" value="FAD_FR"/>
    <property type="match status" value="1"/>
</dbReference>
<keyword evidence="10" id="KW-0997">Cell inner membrane</keyword>
<dbReference type="Pfam" id="PF00111">
    <property type="entry name" value="Fer2"/>
    <property type="match status" value="1"/>
</dbReference>
<keyword evidence="14 27" id="KW-0274">FAD</keyword>
<dbReference type="Gene3D" id="3.10.20.30">
    <property type="match status" value="1"/>
</dbReference>
<keyword evidence="11 27" id="KW-0285">Flavoprotein</keyword>
<feature type="binding site" evidence="27">
    <location>
        <position position="83"/>
    </location>
    <ligand>
        <name>[2Fe-2S] cluster</name>
        <dbReference type="ChEBI" id="CHEBI:190135"/>
    </ligand>
</feature>
<evidence type="ECO:0000259" key="29">
    <source>
        <dbReference type="PROSITE" id="PS51384"/>
    </source>
</evidence>
<keyword evidence="15 27" id="KW-1278">Translocase</keyword>
<dbReference type="NCBIfam" id="TIGR01941">
    <property type="entry name" value="nqrF"/>
    <property type="match status" value="1"/>
</dbReference>
<dbReference type="Proteomes" id="UP000178485">
    <property type="component" value="Chromosome i"/>
</dbReference>
<evidence type="ECO:0000256" key="1">
    <source>
        <dbReference type="ARBA" id="ARBA00001974"/>
    </source>
</evidence>
<comment type="catalytic activity">
    <reaction evidence="26 27">
        <text>a ubiquinone + n Na(+)(in) + NADH + H(+) = a ubiquinol + n Na(+)(out) + NAD(+)</text>
        <dbReference type="Rhea" id="RHEA:47748"/>
        <dbReference type="Rhea" id="RHEA-COMP:9565"/>
        <dbReference type="Rhea" id="RHEA-COMP:9566"/>
        <dbReference type="ChEBI" id="CHEBI:15378"/>
        <dbReference type="ChEBI" id="CHEBI:16389"/>
        <dbReference type="ChEBI" id="CHEBI:17976"/>
        <dbReference type="ChEBI" id="CHEBI:29101"/>
        <dbReference type="ChEBI" id="CHEBI:57540"/>
        <dbReference type="ChEBI" id="CHEBI:57945"/>
        <dbReference type="EC" id="7.2.1.1"/>
    </reaction>
</comment>
<dbReference type="EC" id="7.2.1.1" evidence="6 27"/>
<dbReference type="SUPFAM" id="SSF63380">
    <property type="entry name" value="Riboflavin synthase domain-like"/>
    <property type="match status" value="1"/>
</dbReference>
<keyword evidence="17 27" id="KW-0411">Iron-sulfur</keyword>
<evidence type="ECO:0000256" key="23">
    <source>
        <dbReference type="ARBA" id="ARBA00023201"/>
    </source>
</evidence>
<evidence type="ECO:0000256" key="21">
    <source>
        <dbReference type="ARBA" id="ARBA00023075"/>
    </source>
</evidence>
<evidence type="ECO:0000256" key="7">
    <source>
        <dbReference type="ARBA" id="ARBA00019729"/>
    </source>
</evidence>
<evidence type="ECO:0000256" key="5">
    <source>
        <dbReference type="ARBA" id="ARBA00011309"/>
    </source>
</evidence>
<evidence type="ECO:0000256" key="9">
    <source>
        <dbReference type="ARBA" id="ARBA00022475"/>
    </source>
</evidence>
<evidence type="ECO:0000256" key="17">
    <source>
        <dbReference type="ARBA" id="ARBA00023014"/>
    </source>
</evidence>
<evidence type="ECO:0000256" key="11">
    <source>
        <dbReference type="ARBA" id="ARBA00022630"/>
    </source>
</evidence>
<dbReference type="RefSeq" id="WP_071137853.1">
    <property type="nucleotide sequence ID" value="NZ_DUQN01000042.1"/>
</dbReference>
<dbReference type="Pfam" id="PF00970">
    <property type="entry name" value="FAD_binding_6"/>
    <property type="match status" value="1"/>
</dbReference>
<evidence type="ECO:0000256" key="14">
    <source>
        <dbReference type="ARBA" id="ARBA00022827"/>
    </source>
</evidence>
<dbReference type="CDD" id="cd06188">
    <property type="entry name" value="NADH_quinone_reductase"/>
    <property type="match status" value="1"/>
</dbReference>
<dbReference type="InterPro" id="IPR001709">
    <property type="entry name" value="Flavoprot_Pyr_Nucl_cyt_Rdtase"/>
</dbReference>
<proteinExistence type="inferred from homology"/>
<dbReference type="PROSITE" id="PS51085">
    <property type="entry name" value="2FE2S_FER_2"/>
    <property type="match status" value="1"/>
</dbReference>
<dbReference type="GO" id="GO:0009055">
    <property type="term" value="F:electron transfer activity"/>
    <property type="evidence" value="ECO:0007669"/>
    <property type="project" value="UniProtKB-UniRule"/>
</dbReference>
<keyword evidence="18 27" id="KW-0520">NAD</keyword>
<dbReference type="SUPFAM" id="SSF54292">
    <property type="entry name" value="2Fe-2S ferredoxin-like"/>
    <property type="match status" value="1"/>
</dbReference>
<comment type="cofactor">
    <cofactor evidence="1 27">
        <name>FAD</name>
        <dbReference type="ChEBI" id="CHEBI:57692"/>
    </cofactor>
</comment>
<evidence type="ECO:0000313" key="30">
    <source>
        <dbReference type="EMBL" id="SCM59589.1"/>
    </source>
</evidence>
<evidence type="ECO:0000256" key="4">
    <source>
        <dbReference type="ARBA" id="ARBA00005570"/>
    </source>
</evidence>
<comment type="similarity">
    <text evidence="4 27">Belongs to the NqrF family.</text>
</comment>
<dbReference type="InterPro" id="IPR012675">
    <property type="entry name" value="Beta-grasp_dom_sf"/>
</dbReference>
<dbReference type="PANTHER" id="PTHR43644">
    <property type="entry name" value="NA(+)-TRANSLOCATING NADH-QUINONE REDUCTASE SUBUNIT"/>
    <property type="match status" value="1"/>
</dbReference>
<feature type="transmembrane region" description="Helical" evidence="27">
    <location>
        <begin position="12"/>
        <end position="34"/>
    </location>
</feature>
<keyword evidence="31" id="KW-1185">Reference proteome</keyword>
<evidence type="ECO:0000256" key="27">
    <source>
        <dbReference type="HAMAP-Rule" id="MF_00430"/>
    </source>
</evidence>
<dbReference type="InterPro" id="IPR001041">
    <property type="entry name" value="2Fe-2S_ferredoxin-type"/>
</dbReference>
<keyword evidence="27" id="KW-1133">Transmembrane helix</keyword>
<keyword evidence="13 27" id="KW-0479">Metal-binding</keyword>
<feature type="binding site" evidence="27">
    <location>
        <position position="77"/>
    </location>
    <ligand>
        <name>[2Fe-2S] cluster</name>
        <dbReference type="ChEBI" id="CHEBI:190135"/>
    </ligand>
</feature>
<evidence type="ECO:0000313" key="31">
    <source>
        <dbReference type="Proteomes" id="UP000178485"/>
    </source>
</evidence>
<dbReference type="Gene3D" id="2.40.30.10">
    <property type="entry name" value="Translation factors"/>
    <property type="match status" value="1"/>
</dbReference>
<comment type="subunit">
    <text evidence="5 27">Composed of six subunits; NqrA, NqrB, NqrC, NqrD, NqrE and NqrF.</text>
</comment>
<organism evidence="30 31">
    <name type="scientific">Petrimonas mucosa</name>
    <dbReference type="NCBI Taxonomy" id="1642646"/>
    <lineage>
        <taxon>Bacteria</taxon>
        <taxon>Pseudomonadati</taxon>
        <taxon>Bacteroidota</taxon>
        <taxon>Bacteroidia</taxon>
        <taxon>Bacteroidales</taxon>
        <taxon>Dysgonomonadaceae</taxon>
        <taxon>Petrimonas</taxon>
    </lineage>
</organism>
<keyword evidence="12 27" id="KW-0001">2Fe-2S</keyword>
<dbReference type="Pfam" id="PF00175">
    <property type="entry name" value="NAD_binding_1"/>
    <property type="match status" value="1"/>
</dbReference>
<dbReference type="InterPro" id="IPR017927">
    <property type="entry name" value="FAD-bd_FR_type"/>
</dbReference>
<evidence type="ECO:0000256" key="26">
    <source>
        <dbReference type="ARBA" id="ARBA00048891"/>
    </source>
</evidence>
<evidence type="ECO:0000256" key="20">
    <source>
        <dbReference type="ARBA" id="ARBA00023065"/>
    </source>
</evidence>
<evidence type="ECO:0000259" key="28">
    <source>
        <dbReference type="PROSITE" id="PS51085"/>
    </source>
</evidence>
<keyword evidence="8 27" id="KW-0813">Transport</keyword>
<dbReference type="InterPro" id="IPR036010">
    <property type="entry name" value="2Fe-2S_ferredoxin-like_sf"/>
</dbReference>
<evidence type="ECO:0000256" key="13">
    <source>
        <dbReference type="ARBA" id="ARBA00022723"/>
    </source>
</evidence>
<feature type="domain" description="2Fe-2S ferredoxin-type" evidence="28">
    <location>
        <begin position="42"/>
        <end position="134"/>
    </location>
</feature>
<keyword evidence="21 27" id="KW-0830">Ubiquinone</keyword>
<evidence type="ECO:0000256" key="12">
    <source>
        <dbReference type="ARBA" id="ARBA00022714"/>
    </source>
</evidence>
<feature type="domain" description="FAD-binding FR-type" evidence="29">
    <location>
        <begin position="137"/>
        <end position="282"/>
    </location>
</feature>
<keyword evidence="9 27" id="KW-1003">Cell membrane</keyword>
<accession>A0A1G4GAM9</accession>
<dbReference type="InterPro" id="IPR001433">
    <property type="entry name" value="OxRdtase_FAD/NAD-bd"/>
</dbReference>
<evidence type="ECO:0000256" key="8">
    <source>
        <dbReference type="ARBA" id="ARBA00022448"/>
    </source>
</evidence>
<comment type="subcellular location">
    <subcellularLocation>
        <location evidence="3">Cell inner membrane</location>
    </subcellularLocation>
    <subcellularLocation>
        <location evidence="27">Cell membrane</location>
        <topology evidence="27">Single-pass membrane protein</topology>
    </subcellularLocation>
</comment>
<keyword evidence="22 27" id="KW-0472">Membrane</keyword>
<dbReference type="HAMAP" id="MF_00430">
    <property type="entry name" value="NqrF"/>
    <property type="match status" value="1"/>
</dbReference>
<dbReference type="InterPro" id="IPR039261">
    <property type="entry name" value="FNR_nucleotide-bd"/>
</dbReference>
<evidence type="ECO:0000256" key="10">
    <source>
        <dbReference type="ARBA" id="ARBA00022519"/>
    </source>
</evidence>